<feature type="region of interest" description="Disordered" evidence="1">
    <location>
        <begin position="186"/>
        <end position="207"/>
    </location>
</feature>
<evidence type="ECO:0000256" key="2">
    <source>
        <dbReference type="SAM" id="Phobius"/>
    </source>
</evidence>
<gene>
    <name evidence="3" type="ORF">AFUS01_LOCUS47243</name>
</gene>
<proteinExistence type="predicted"/>
<keyword evidence="2" id="KW-1133">Transmembrane helix</keyword>
<sequence>MKHYTIFGSSLKAGLQKVGYSDVLVELFGILMHSMALSPYAKNIKKVVDELVPIMGNSSEINWINDILEEGNTTCGYQNGSHSAFDNCVAGITLGSAGVIIHAVELALVLIILKCGRERQADKCKLWVRITAILTVLETLVLVGSLFVGFQEKLVAQLIANLVYKCYSCGLVSAYVSEAKEYADLPGSHNQPEIQITQPTPTTSSEN</sequence>
<keyword evidence="2" id="KW-0812">Transmembrane</keyword>
<name>A0A8J2LUP0_9HEXA</name>
<keyword evidence="4" id="KW-1185">Reference proteome</keyword>
<feature type="transmembrane region" description="Helical" evidence="2">
    <location>
        <begin position="126"/>
        <end position="148"/>
    </location>
</feature>
<protein>
    <submittedName>
        <fullName evidence="3">Uncharacterized protein</fullName>
    </submittedName>
</protein>
<evidence type="ECO:0000313" key="3">
    <source>
        <dbReference type="EMBL" id="CAG7838256.1"/>
    </source>
</evidence>
<evidence type="ECO:0000313" key="4">
    <source>
        <dbReference type="Proteomes" id="UP000708208"/>
    </source>
</evidence>
<dbReference type="AlphaFoldDB" id="A0A8J2LUP0"/>
<feature type="transmembrane region" description="Helical" evidence="2">
    <location>
        <begin position="89"/>
        <end position="114"/>
    </location>
</feature>
<comment type="caution">
    <text evidence="3">The sequence shown here is derived from an EMBL/GenBank/DDBJ whole genome shotgun (WGS) entry which is preliminary data.</text>
</comment>
<reference evidence="3" key="1">
    <citation type="submission" date="2021-06" db="EMBL/GenBank/DDBJ databases">
        <authorList>
            <person name="Hodson N. C."/>
            <person name="Mongue J. A."/>
            <person name="Jaron S. K."/>
        </authorList>
    </citation>
    <scope>NUCLEOTIDE SEQUENCE</scope>
</reference>
<feature type="compositionally biased region" description="Low complexity" evidence="1">
    <location>
        <begin position="191"/>
        <end position="207"/>
    </location>
</feature>
<dbReference type="EMBL" id="CAJVCH010571683">
    <property type="protein sequence ID" value="CAG7838256.1"/>
    <property type="molecule type" value="Genomic_DNA"/>
</dbReference>
<organism evidence="3 4">
    <name type="scientific">Allacma fusca</name>
    <dbReference type="NCBI Taxonomy" id="39272"/>
    <lineage>
        <taxon>Eukaryota</taxon>
        <taxon>Metazoa</taxon>
        <taxon>Ecdysozoa</taxon>
        <taxon>Arthropoda</taxon>
        <taxon>Hexapoda</taxon>
        <taxon>Collembola</taxon>
        <taxon>Symphypleona</taxon>
        <taxon>Sminthuridae</taxon>
        <taxon>Allacma</taxon>
    </lineage>
</organism>
<accession>A0A8J2LUP0</accession>
<evidence type="ECO:0000256" key="1">
    <source>
        <dbReference type="SAM" id="MobiDB-lite"/>
    </source>
</evidence>
<dbReference type="Proteomes" id="UP000708208">
    <property type="component" value="Unassembled WGS sequence"/>
</dbReference>
<keyword evidence="2" id="KW-0472">Membrane</keyword>